<evidence type="ECO:0000256" key="4">
    <source>
        <dbReference type="ARBA" id="ARBA00023128"/>
    </source>
</evidence>
<dbReference type="InterPro" id="IPR038584">
    <property type="entry name" value="Ribosomal_bL33_sf"/>
</dbReference>
<keyword evidence="5" id="KW-0687">Ribonucleoprotein</keyword>
<keyword evidence="8" id="KW-1185">Reference proteome</keyword>
<dbReference type="GO" id="GO:0005840">
    <property type="term" value="C:ribosome"/>
    <property type="evidence" value="ECO:0007669"/>
    <property type="project" value="UniProtKB-KW"/>
</dbReference>
<evidence type="ECO:0000256" key="3">
    <source>
        <dbReference type="ARBA" id="ARBA00022980"/>
    </source>
</evidence>
<dbReference type="Gene3D" id="2.20.28.120">
    <property type="entry name" value="Ribosomal protein L33"/>
    <property type="match status" value="1"/>
</dbReference>
<dbReference type="InterPro" id="IPR001705">
    <property type="entry name" value="Ribosomal_bL33"/>
</dbReference>
<evidence type="ECO:0000256" key="6">
    <source>
        <dbReference type="ARBA" id="ARBA00035275"/>
    </source>
</evidence>
<dbReference type="GO" id="GO:1990904">
    <property type="term" value="C:ribonucleoprotein complex"/>
    <property type="evidence" value="ECO:0007669"/>
    <property type="project" value="UniProtKB-KW"/>
</dbReference>
<name>A0AAN8EEV3_9EURO</name>
<dbReference type="PANTHER" id="PTHR47037">
    <property type="entry name" value="39S RIBOSOMAL PROTEIN L33, MITOCHONDRIAL"/>
    <property type="match status" value="1"/>
</dbReference>
<proteinExistence type="inferred from homology"/>
<evidence type="ECO:0000256" key="2">
    <source>
        <dbReference type="ARBA" id="ARBA00007596"/>
    </source>
</evidence>
<comment type="caution">
    <text evidence="7">The sequence shown here is derived from an EMBL/GenBank/DDBJ whole genome shotgun (WGS) entry which is preliminary data.</text>
</comment>
<evidence type="ECO:0000256" key="1">
    <source>
        <dbReference type="ARBA" id="ARBA00004173"/>
    </source>
</evidence>
<dbReference type="NCBIfam" id="TIGR01023">
    <property type="entry name" value="rpmG_bact"/>
    <property type="match status" value="1"/>
</dbReference>
<evidence type="ECO:0000313" key="8">
    <source>
        <dbReference type="Proteomes" id="UP001316803"/>
    </source>
</evidence>
<gene>
    <name evidence="7" type="ORF">OHC33_009818</name>
</gene>
<keyword evidence="4" id="KW-0496">Mitochondrion</keyword>
<sequence>MAKKAKSRTIAVRLISMAMTGFFRTYVRPRTSRPLSMLKYDPVVKKKVLFLEQKRGK</sequence>
<evidence type="ECO:0000256" key="5">
    <source>
        <dbReference type="ARBA" id="ARBA00023274"/>
    </source>
</evidence>
<dbReference type="GO" id="GO:0005739">
    <property type="term" value="C:mitochondrion"/>
    <property type="evidence" value="ECO:0007669"/>
    <property type="project" value="UniProtKB-SubCell"/>
</dbReference>
<dbReference type="Proteomes" id="UP001316803">
    <property type="component" value="Unassembled WGS sequence"/>
</dbReference>
<dbReference type="PANTHER" id="PTHR47037:SF1">
    <property type="entry name" value="LARGE RIBOSOMAL SUBUNIT PROTEIN BL33M"/>
    <property type="match status" value="1"/>
</dbReference>
<evidence type="ECO:0000313" key="7">
    <source>
        <dbReference type="EMBL" id="KAK5949077.1"/>
    </source>
</evidence>
<reference evidence="7 8" key="1">
    <citation type="submission" date="2022-12" db="EMBL/GenBank/DDBJ databases">
        <title>Genomic features and morphological characterization of a novel Knufia sp. strain isolated from spacecraft assembly facility.</title>
        <authorList>
            <person name="Teixeira M."/>
            <person name="Chander A.M."/>
            <person name="Stajich J.E."/>
            <person name="Venkateswaran K."/>
        </authorList>
    </citation>
    <scope>NUCLEOTIDE SEQUENCE [LARGE SCALE GENOMIC DNA]</scope>
    <source>
        <strain evidence="7 8">FJI-L2-BK-P2</strain>
    </source>
</reference>
<dbReference type="AlphaFoldDB" id="A0AAN8EEV3"/>
<dbReference type="Pfam" id="PF00471">
    <property type="entry name" value="Ribosomal_L33"/>
    <property type="match status" value="1"/>
</dbReference>
<dbReference type="InterPro" id="IPR052008">
    <property type="entry name" value="Mitoribosomal_protein_bL33"/>
</dbReference>
<dbReference type="GO" id="GO:0003735">
    <property type="term" value="F:structural constituent of ribosome"/>
    <property type="evidence" value="ECO:0007669"/>
    <property type="project" value="InterPro"/>
</dbReference>
<dbReference type="EMBL" id="JAKLMC020000039">
    <property type="protein sequence ID" value="KAK5949077.1"/>
    <property type="molecule type" value="Genomic_DNA"/>
</dbReference>
<comment type="subcellular location">
    <subcellularLocation>
        <location evidence="1">Mitochondrion</location>
    </subcellularLocation>
</comment>
<accession>A0AAN8EEV3</accession>
<keyword evidence="3" id="KW-0689">Ribosomal protein</keyword>
<dbReference type="SUPFAM" id="SSF57829">
    <property type="entry name" value="Zn-binding ribosomal proteins"/>
    <property type="match status" value="1"/>
</dbReference>
<organism evidence="7 8">
    <name type="scientific">Knufia fluminis</name>
    <dbReference type="NCBI Taxonomy" id="191047"/>
    <lineage>
        <taxon>Eukaryota</taxon>
        <taxon>Fungi</taxon>
        <taxon>Dikarya</taxon>
        <taxon>Ascomycota</taxon>
        <taxon>Pezizomycotina</taxon>
        <taxon>Eurotiomycetes</taxon>
        <taxon>Chaetothyriomycetidae</taxon>
        <taxon>Chaetothyriales</taxon>
        <taxon>Trichomeriaceae</taxon>
        <taxon>Knufia</taxon>
    </lineage>
</organism>
<protein>
    <recommendedName>
        <fullName evidence="6">Large ribosomal subunit protein bL33m</fullName>
    </recommendedName>
</protein>
<dbReference type="InterPro" id="IPR011332">
    <property type="entry name" value="Ribosomal_zn-bd"/>
</dbReference>
<comment type="similarity">
    <text evidence="2">Belongs to the bacterial ribosomal protein bL33 family.</text>
</comment>
<dbReference type="GO" id="GO:0006412">
    <property type="term" value="P:translation"/>
    <property type="evidence" value="ECO:0007669"/>
    <property type="project" value="InterPro"/>
</dbReference>